<dbReference type="CDD" id="cd00086">
    <property type="entry name" value="homeodomain"/>
    <property type="match status" value="1"/>
</dbReference>
<evidence type="ECO:0000256" key="4">
    <source>
        <dbReference type="ARBA" id="ARBA00023242"/>
    </source>
</evidence>
<keyword evidence="2 6" id="KW-0238">DNA-binding</keyword>
<evidence type="ECO:0000256" key="7">
    <source>
        <dbReference type="RuleBase" id="RU000682"/>
    </source>
</evidence>
<evidence type="ECO:0000313" key="10">
    <source>
        <dbReference type="EMBL" id="JAI19889.1"/>
    </source>
</evidence>
<comment type="similarity">
    <text evidence="5">Belongs to the H2.0 homeobox family.</text>
</comment>
<accession>A0A0K8TZI3</accession>
<feature type="DNA-binding region" description="Homeobox" evidence="6">
    <location>
        <begin position="365"/>
        <end position="424"/>
    </location>
</feature>
<dbReference type="Pfam" id="PF00046">
    <property type="entry name" value="Homeodomain"/>
    <property type="match status" value="1"/>
</dbReference>
<dbReference type="InterPro" id="IPR017970">
    <property type="entry name" value="Homeobox_CS"/>
</dbReference>
<feature type="compositionally biased region" description="Polar residues" evidence="8">
    <location>
        <begin position="312"/>
        <end position="334"/>
    </location>
</feature>
<gene>
    <name evidence="10" type="primary">H2.0</name>
    <name evidence="10" type="ORF">c1_g1_i1</name>
</gene>
<feature type="compositionally biased region" description="Low complexity" evidence="8">
    <location>
        <begin position="464"/>
        <end position="474"/>
    </location>
</feature>
<dbReference type="PRINTS" id="PR00024">
    <property type="entry name" value="HOMEOBOX"/>
</dbReference>
<dbReference type="GO" id="GO:0043565">
    <property type="term" value="F:sequence-specific DNA binding"/>
    <property type="evidence" value="ECO:0007669"/>
    <property type="project" value="TreeGrafter"/>
</dbReference>
<feature type="region of interest" description="Disordered" evidence="8">
    <location>
        <begin position="424"/>
        <end position="487"/>
    </location>
</feature>
<evidence type="ECO:0000256" key="1">
    <source>
        <dbReference type="ARBA" id="ARBA00004123"/>
    </source>
</evidence>
<dbReference type="SMART" id="SM00389">
    <property type="entry name" value="HOX"/>
    <property type="match status" value="1"/>
</dbReference>
<evidence type="ECO:0000256" key="5">
    <source>
        <dbReference type="ARBA" id="ARBA00038504"/>
    </source>
</evidence>
<dbReference type="InterPro" id="IPR009057">
    <property type="entry name" value="Homeodomain-like_sf"/>
</dbReference>
<dbReference type="GO" id="GO:0005634">
    <property type="term" value="C:nucleus"/>
    <property type="evidence" value="ECO:0007669"/>
    <property type="project" value="UniProtKB-SubCell"/>
</dbReference>
<dbReference type="PANTHER" id="PTHR46808">
    <property type="entry name" value="H2.0-LIKE HOMEOBOX PROTEIN"/>
    <property type="match status" value="1"/>
</dbReference>
<proteinExistence type="inferred from homology"/>
<dbReference type="GO" id="GO:0000981">
    <property type="term" value="F:DNA-binding transcription factor activity, RNA polymerase II-specific"/>
    <property type="evidence" value="ECO:0007669"/>
    <property type="project" value="InterPro"/>
</dbReference>
<dbReference type="PROSITE" id="PS50071">
    <property type="entry name" value="HOMEOBOX_2"/>
    <property type="match status" value="1"/>
</dbReference>
<name>A0A0K8TZI3_BACLA</name>
<dbReference type="InterPro" id="IPR020479">
    <property type="entry name" value="HD_metazoa"/>
</dbReference>
<comment type="subcellular location">
    <subcellularLocation>
        <location evidence="1 6 7">Nucleus</location>
    </subcellularLocation>
</comment>
<protein>
    <submittedName>
        <fullName evidence="10">Homeobox protein H2.0</fullName>
    </submittedName>
</protein>
<dbReference type="AlphaFoldDB" id="A0A0K8TZI3"/>
<keyword evidence="4 6" id="KW-0539">Nucleus</keyword>
<dbReference type="InterPro" id="IPR001356">
    <property type="entry name" value="HD"/>
</dbReference>
<feature type="domain" description="Homeobox" evidence="9">
    <location>
        <begin position="363"/>
        <end position="423"/>
    </location>
</feature>
<dbReference type="Gene3D" id="1.10.10.60">
    <property type="entry name" value="Homeodomain-like"/>
    <property type="match status" value="1"/>
</dbReference>
<organism evidence="10">
    <name type="scientific">Bactrocera latifrons</name>
    <name type="common">Malaysian fruit fly</name>
    <name type="synonym">Chaetodacus latifrons</name>
    <dbReference type="NCBI Taxonomy" id="174628"/>
    <lineage>
        <taxon>Eukaryota</taxon>
        <taxon>Metazoa</taxon>
        <taxon>Ecdysozoa</taxon>
        <taxon>Arthropoda</taxon>
        <taxon>Hexapoda</taxon>
        <taxon>Insecta</taxon>
        <taxon>Pterygota</taxon>
        <taxon>Neoptera</taxon>
        <taxon>Endopterygota</taxon>
        <taxon>Diptera</taxon>
        <taxon>Brachycera</taxon>
        <taxon>Muscomorpha</taxon>
        <taxon>Tephritoidea</taxon>
        <taxon>Tephritidae</taxon>
        <taxon>Bactrocera</taxon>
        <taxon>Bactrocera</taxon>
    </lineage>
</organism>
<feature type="compositionally biased region" description="Acidic residues" evidence="8">
    <location>
        <begin position="477"/>
        <end position="487"/>
    </location>
</feature>
<evidence type="ECO:0000256" key="6">
    <source>
        <dbReference type="PROSITE-ProRule" id="PRU00108"/>
    </source>
</evidence>
<dbReference type="OrthoDB" id="6159439at2759"/>
<dbReference type="PROSITE" id="PS00027">
    <property type="entry name" value="HOMEOBOX_1"/>
    <property type="match status" value="1"/>
</dbReference>
<feature type="compositionally biased region" description="Polar residues" evidence="8">
    <location>
        <begin position="432"/>
        <end position="460"/>
    </location>
</feature>
<feature type="compositionally biased region" description="Low complexity" evidence="8">
    <location>
        <begin position="335"/>
        <end position="360"/>
    </location>
</feature>
<dbReference type="EMBL" id="GDHF01032425">
    <property type="protein sequence ID" value="JAI19889.1"/>
    <property type="molecule type" value="Transcribed_RNA"/>
</dbReference>
<evidence type="ECO:0000256" key="8">
    <source>
        <dbReference type="SAM" id="MobiDB-lite"/>
    </source>
</evidence>
<evidence type="ECO:0000256" key="2">
    <source>
        <dbReference type="ARBA" id="ARBA00023125"/>
    </source>
</evidence>
<dbReference type="InterPro" id="IPR052497">
    <property type="entry name" value="H2.0_Homeobox_TF"/>
</dbReference>
<evidence type="ECO:0000259" key="9">
    <source>
        <dbReference type="PROSITE" id="PS50071"/>
    </source>
</evidence>
<feature type="region of interest" description="Disordered" evidence="8">
    <location>
        <begin position="303"/>
        <end position="367"/>
    </location>
</feature>
<reference evidence="10" key="1">
    <citation type="submission" date="2015-06" db="EMBL/GenBank/DDBJ databases">
        <authorList>
            <person name="Hoefler B.C."/>
            <person name="Straight P.D."/>
        </authorList>
    </citation>
    <scope>NUCLEOTIDE SEQUENCE</scope>
</reference>
<sequence length="487" mass="53454">MGVLEIGQRLRTIMESAPTNLTIEKPVASDVLKCSESIEQMHVEFTKSLEIDKNNGENGNTSKLPLPVGETKIQLSFSVDRLLNIEEAHSNGSSSANQESNEVCESEKNSITSVKKCLEVANMCAYGSCTDPNCAALLGAANDMQLDNTSRNLKKCSVSALTNEMQEKFYRQMPSLSPPYLDFKAIVRPTPIRVVNNGRETVQLHAPYSALATSALLRFQQQQQQKSIATHAQILVNSPGILQNLSGNGVGTAVSLGLKSFHNPTMNMQNFAPPTLSVRFPTLKTHAHHLLDIPMSTASLLNHHRQHHAHHGTQTTSLASSHAVASNTSPQLQLTTASGSNISMSSSNNSSTNASASSGGSKRKRSWSRAVFSNLQRKGLEIQFQQQKYITKPDRRKLAARLNLTDAQVKVWFQNRRMKWRHTRENLKSGQEKQIPSASTSAAVSNHKQESSVQAGNNEKQIMDGYSSDDSSYGELSENEDEIDVVQ</sequence>
<dbReference type="PANTHER" id="PTHR46808:SF1">
    <property type="entry name" value="H2.0-LIKE HOMEOBOX PROTEIN"/>
    <property type="match status" value="1"/>
</dbReference>
<dbReference type="SUPFAM" id="SSF46689">
    <property type="entry name" value="Homeodomain-like"/>
    <property type="match status" value="1"/>
</dbReference>
<keyword evidence="3 6" id="KW-0371">Homeobox</keyword>
<evidence type="ECO:0000256" key="3">
    <source>
        <dbReference type="ARBA" id="ARBA00023155"/>
    </source>
</evidence>